<dbReference type="AlphaFoldDB" id="A0A1Z3LVI4"/>
<keyword evidence="2" id="KW-0663">Pyridoxal phosphate</keyword>
<accession>A0A1Z3LVI4</accession>
<evidence type="ECO:0000259" key="6">
    <source>
        <dbReference type="Pfam" id="PF00266"/>
    </source>
</evidence>
<dbReference type="PANTHER" id="PTHR43586:SF24">
    <property type="entry name" value="BLR4730 PROTEIN"/>
    <property type="match status" value="1"/>
</dbReference>
<dbReference type="SUPFAM" id="SSF53383">
    <property type="entry name" value="PLP-dependent transferases"/>
    <property type="match status" value="1"/>
</dbReference>
<feature type="domain" description="Aminotransferase class V" evidence="6">
    <location>
        <begin position="45"/>
        <end position="216"/>
    </location>
</feature>
<evidence type="ECO:0000256" key="3">
    <source>
        <dbReference type="RuleBase" id="RU004075"/>
    </source>
</evidence>
<dbReference type="InterPro" id="IPR020578">
    <property type="entry name" value="Aminotrans_V_PyrdxlP_BS"/>
</dbReference>
<name>A0A1Z3LVI4_BREDI</name>
<dbReference type="InterPro" id="IPR015421">
    <property type="entry name" value="PyrdxlP-dep_Trfase_major"/>
</dbReference>
<dbReference type="InterPro" id="IPR015424">
    <property type="entry name" value="PyrdxlP-dep_Trfase"/>
</dbReference>
<dbReference type="Pfam" id="PF00266">
    <property type="entry name" value="Aminotran_5"/>
    <property type="match status" value="1"/>
</dbReference>
<protein>
    <recommendedName>
        <fullName evidence="6">Aminotransferase class V domain-containing protein</fullName>
    </recommendedName>
</protein>
<dbReference type="InterPro" id="IPR000192">
    <property type="entry name" value="Aminotrans_V_dom"/>
</dbReference>
<proteinExistence type="inferred from homology"/>
<gene>
    <name evidence="7" type="ORF">CD943_04585</name>
</gene>
<feature type="region of interest" description="Disordered" evidence="5">
    <location>
        <begin position="235"/>
        <end position="269"/>
    </location>
</feature>
<evidence type="ECO:0000313" key="7">
    <source>
        <dbReference type="EMBL" id="ASD26228.1"/>
    </source>
</evidence>
<evidence type="ECO:0000256" key="2">
    <source>
        <dbReference type="ARBA" id="ARBA00022898"/>
    </source>
</evidence>
<dbReference type="PROSITE" id="PS00595">
    <property type="entry name" value="AA_TRANSFER_CLASS_5"/>
    <property type="match status" value="1"/>
</dbReference>
<evidence type="ECO:0000256" key="4">
    <source>
        <dbReference type="RuleBase" id="RU004504"/>
    </source>
</evidence>
<comment type="cofactor">
    <cofactor evidence="1 4">
        <name>pyridoxal 5'-phosphate</name>
        <dbReference type="ChEBI" id="CHEBI:597326"/>
    </cofactor>
</comment>
<sequence>MNADLLHLNTAGAGLSSAPVRAAILEHLELEARIGSYEAQELRQGALAGIYRDVAHLINAQASEIALAPGGSAGWNAAFYGLHLIPGDRILTTTVEYGGAVAAMRHRSRRDGIEVDVAPALPSGCVDLDRLETMIGERTRAICLTWIPTHTGLVEPAEAIGRIARRHGLAFILDASQALGQRPVDVVGLDCDILVASGRKFLGGPRGSGVLFVREGTDVAPSQVDHWIQNRCGKRQRRLTRPGPDVSNCGSDRRPFNSALGEPSSSRFR</sequence>
<dbReference type="Gene3D" id="3.40.640.10">
    <property type="entry name" value="Type I PLP-dependent aspartate aminotransferase-like (Major domain)"/>
    <property type="match status" value="1"/>
</dbReference>
<evidence type="ECO:0000256" key="5">
    <source>
        <dbReference type="SAM" id="MobiDB-lite"/>
    </source>
</evidence>
<comment type="similarity">
    <text evidence="3">Belongs to the class-V pyridoxal-phosphate-dependent aminotransferase family.</text>
</comment>
<evidence type="ECO:0000256" key="1">
    <source>
        <dbReference type="ARBA" id="ARBA00001933"/>
    </source>
</evidence>
<reference evidence="7 8" key="1">
    <citation type="submission" date="2017-06" db="EMBL/GenBank/DDBJ databases">
        <title>Biodegradation of gentamicin by bacterial consortia AMQD4 in synthetic medium and raw gentamicin sewage.</title>
        <authorList>
            <person name="Chang H."/>
            <person name="Feng Y."/>
            <person name="Li Z."/>
            <person name="Xue J."/>
            <person name="Cheng D."/>
        </authorList>
    </citation>
    <scope>NUCLEOTIDE SEQUENCE [LARGE SCALE GENOMIC DNA]</scope>
    <source>
        <strain evidence="7 8">BZC3</strain>
    </source>
</reference>
<dbReference type="Gene3D" id="3.90.1150.10">
    <property type="entry name" value="Aspartate Aminotransferase, domain 1"/>
    <property type="match status" value="1"/>
</dbReference>
<evidence type="ECO:0000313" key="8">
    <source>
        <dbReference type="Proteomes" id="UP000197024"/>
    </source>
</evidence>
<dbReference type="InterPro" id="IPR015422">
    <property type="entry name" value="PyrdxlP-dep_Trfase_small"/>
</dbReference>
<organism evidence="7 8">
    <name type="scientific">Brevundimonas diminuta</name>
    <name type="common">Pseudomonas diminuta</name>
    <dbReference type="NCBI Taxonomy" id="293"/>
    <lineage>
        <taxon>Bacteria</taxon>
        <taxon>Pseudomonadati</taxon>
        <taxon>Pseudomonadota</taxon>
        <taxon>Alphaproteobacteria</taxon>
        <taxon>Caulobacterales</taxon>
        <taxon>Caulobacteraceae</taxon>
        <taxon>Brevundimonas</taxon>
    </lineage>
</organism>
<dbReference type="RefSeq" id="WP_088410257.1">
    <property type="nucleotide sequence ID" value="NZ_CP021995.1"/>
</dbReference>
<reference evidence="7 8" key="2">
    <citation type="submission" date="2017-06" db="EMBL/GenBank/DDBJ databases">
        <authorList>
            <person name="Kim H.J."/>
            <person name="Triplett B.A."/>
        </authorList>
    </citation>
    <scope>NUCLEOTIDE SEQUENCE [LARGE SCALE GENOMIC DNA]</scope>
    <source>
        <strain evidence="7 8">BZC3</strain>
    </source>
</reference>
<dbReference type="EMBL" id="CP021995">
    <property type="protein sequence ID" value="ASD26228.1"/>
    <property type="molecule type" value="Genomic_DNA"/>
</dbReference>
<dbReference type="PANTHER" id="PTHR43586">
    <property type="entry name" value="CYSTEINE DESULFURASE"/>
    <property type="match status" value="1"/>
</dbReference>
<dbReference type="Proteomes" id="UP000197024">
    <property type="component" value="Chromosome"/>
</dbReference>